<dbReference type="InterPro" id="IPR043735">
    <property type="entry name" value="DUF5680"/>
</dbReference>
<name>A0A9D1HPM6_9FIRM</name>
<evidence type="ECO:0000313" key="3">
    <source>
        <dbReference type="Proteomes" id="UP000824175"/>
    </source>
</evidence>
<reference evidence="2" key="1">
    <citation type="submission" date="2020-10" db="EMBL/GenBank/DDBJ databases">
        <authorList>
            <person name="Gilroy R."/>
        </authorList>
    </citation>
    <scope>NUCLEOTIDE SEQUENCE</scope>
    <source>
        <strain evidence="2">CHK195-11698</strain>
    </source>
</reference>
<dbReference type="EMBL" id="DVMJ01000093">
    <property type="protein sequence ID" value="HIU14495.1"/>
    <property type="molecule type" value="Genomic_DNA"/>
</dbReference>
<dbReference type="Proteomes" id="UP000824175">
    <property type="component" value="Unassembled WGS sequence"/>
</dbReference>
<gene>
    <name evidence="2" type="ORF">IAD15_10590</name>
</gene>
<evidence type="ECO:0000259" key="1">
    <source>
        <dbReference type="Pfam" id="PF18931"/>
    </source>
</evidence>
<feature type="domain" description="DUF5680" evidence="1">
    <location>
        <begin position="46"/>
        <end position="153"/>
    </location>
</feature>
<dbReference type="AlphaFoldDB" id="A0A9D1HPM6"/>
<accession>A0A9D1HPM6</accession>
<sequence>MNHELSAFLCEAKKKTYANQSAKKLNPSREGSVDYEYSHGQMLYHDTYFGGTRFMGEEVVYRNDQTPVWGMNYYGIMLEESLTNEVFNQVLRPALMLVGSDDMLPVRGPREWRIGDYRYEFQVNGQLELFEGEERIFKGDRVVYILKCHGGTIQK</sequence>
<reference evidence="2" key="2">
    <citation type="journal article" date="2021" name="PeerJ">
        <title>Extensive microbial diversity within the chicken gut microbiome revealed by metagenomics and culture.</title>
        <authorList>
            <person name="Gilroy R."/>
            <person name="Ravi A."/>
            <person name="Getino M."/>
            <person name="Pursley I."/>
            <person name="Horton D.L."/>
            <person name="Alikhan N.F."/>
            <person name="Baker D."/>
            <person name="Gharbi K."/>
            <person name="Hall N."/>
            <person name="Watson M."/>
            <person name="Adriaenssens E.M."/>
            <person name="Foster-Nyarko E."/>
            <person name="Jarju S."/>
            <person name="Secka A."/>
            <person name="Antonio M."/>
            <person name="Oren A."/>
            <person name="Chaudhuri R.R."/>
            <person name="La Ragione R."/>
            <person name="Hildebrand F."/>
            <person name="Pallen M.J."/>
        </authorList>
    </citation>
    <scope>NUCLEOTIDE SEQUENCE</scope>
    <source>
        <strain evidence="2">CHK195-11698</strain>
    </source>
</reference>
<organism evidence="2 3">
    <name type="scientific">Candidatus Fimiplasma intestinipullorum</name>
    <dbReference type="NCBI Taxonomy" id="2840825"/>
    <lineage>
        <taxon>Bacteria</taxon>
        <taxon>Bacillati</taxon>
        <taxon>Bacillota</taxon>
        <taxon>Clostridia</taxon>
        <taxon>Eubacteriales</taxon>
        <taxon>Candidatus Fimiplasma</taxon>
    </lineage>
</organism>
<comment type="caution">
    <text evidence="2">The sequence shown here is derived from an EMBL/GenBank/DDBJ whole genome shotgun (WGS) entry which is preliminary data.</text>
</comment>
<proteinExistence type="predicted"/>
<protein>
    <submittedName>
        <fullName evidence="2">XRE family transcriptional regulator</fullName>
    </submittedName>
</protein>
<dbReference type="Pfam" id="PF18931">
    <property type="entry name" value="DUF5680"/>
    <property type="match status" value="1"/>
</dbReference>
<evidence type="ECO:0000313" key="2">
    <source>
        <dbReference type="EMBL" id="HIU14495.1"/>
    </source>
</evidence>